<dbReference type="InterPro" id="IPR042094">
    <property type="entry name" value="T2SS_GspF_sf"/>
</dbReference>
<feature type="transmembrane region" description="Helical" evidence="6">
    <location>
        <begin position="115"/>
        <end position="134"/>
    </location>
</feature>
<reference evidence="8 9" key="1">
    <citation type="submission" date="2013-09" db="EMBL/GenBank/DDBJ databases">
        <title>Whole genome shotgun sequence of Vibrio proteolyticus NBRC 13287.</title>
        <authorList>
            <person name="Isaki S."/>
            <person name="Hosoyama A."/>
            <person name="Numata M."/>
            <person name="Hashimoto M."/>
            <person name="Hosoyama Y."/>
            <person name="Tsuchikane K."/>
            <person name="Noguchi M."/>
            <person name="Hirakata S."/>
            <person name="Ichikawa N."/>
            <person name="Ohji S."/>
            <person name="Yamazoe A."/>
            <person name="Fujita N."/>
        </authorList>
    </citation>
    <scope>NUCLEOTIDE SEQUENCE [LARGE SCALE GENOMIC DNA]</scope>
    <source>
        <strain evidence="8 9">NBRC 13287</strain>
    </source>
</reference>
<organism evidence="8 9">
    <name type="scientific">Vibrio proteolyticus NBRC 13287</name>
    <dbReference type="NCBI Taxonomy" id="1219065"/>
    <lineage>
        <taxon>Bacteria</taxon>
        <taxon>Pseudomonadati</taxon>
        <taxon>Pseudomonadota</taxon>
        <taxon>Gammaproteobacteria</taxon>
        <taxon>Vibrionales</taxon>
        <taxon>Vibrionaceae</taxon>
        <taxon>Vibrio</taxon>
    </lineage>
</organism>
<keyword evidence="5 6" id="KW-0472">Membrane</keyword>
<keyword evidence="4 6" id="KW-1133">Transmembrane helix</keyword>
<evidence type="ECO:0000256" key="3">
    <source>
        <dbReference type="ARBA" id="ARBA00022692"/>
    </source>
</evidence>
<feature type="transmembrane region" description="Helical" evidence="6">
    <location>
        <begin position="6"/>
        <end position="28"/>
    </location>
</feature>
<evidence type="ECO:0000259" key="7">
    <source>
        <dbReference type="Pfam" id="PF00482"/>
    </source>
</evidence>
<comment type="subcellular location">
    <subcellularLocation>
        <location evidence="1">Cell membrane</location>
        <topology evidence="1">Multi-pass membrane protein</topology>
    </subcellularLocation>
</comment>
<dbReference type="eggNOG" id="COG2064">
    <property type="taxonomic scope" value="Bacteria"/>
</dbReference>
<comment type="caution">
    <text evidence="8">The sequence shown here is derived from an EMBL/GenBank/DDBJ whole genome shotgun (WGS) entry which is preliminary data.</text>
</comment>
<keyword evidence="9" id="KW-1185">Reference proteome</keyword>
<keyword evidence="3 6" id="KW-0812">Transmembrane</keyword>
<dbReference type="STRING" id="1219065.VPR01S_13_00720"/>
<dbReference type="RefSeq" id="WP_021706379.1">
    <property type="nucleotide sequence ID" value="NZ_BATJ01000013.1"/>
</dbReference>
<gene>
    <name evidence="8" type="ORF">VPR01S_13_00720</name>
</gene>
<proteinExistence type="predicted"/>
<dbReference type="GO" id="GO:0005886">
    <property type="term" value="C:plasma membrane"/>
    <property type="evidence" value="ECO:0007669"/>
    <property type="project" value="UniProtKB-SubCell"/>
</dbReference>
<evidence type="ECO:0000256" key="2">
    <source>
        <dbReference type="ARBA" id="ARBA00022475"/>
    </source>
</evidence>
<keyword evidence="2" id="KW-1003">Cell membrane</keyword>
<evidence type="ECO:0000256" key="1">
    <source>
        <dbReference type="ARBA" id="ARBA00004651"/>
    </source>
</evidence>
<evidence type="ECO:0000256" key="6">
    <source>
        <dbReference type="SAM" id="Phobius"/>
    </source>
</evidence>
<feature type="transmembrane region" description="Helical" evidence="6">
    <location>
        <begin position="86"/>
        <end position="109"/>
    </location>
</feature>
<accession>U3BPE1</accession>
<evidence type="ECO:0000313" key="8">
    <source>
        <dbReference type="EMBL" id="GAD68408.1"/>
    </source>
</evidence>
<feature type="domain" description="Type II secretion system protein GspF" evidence="7">
    <location>
        <begin position="154"/>
        <end position="280"/>
    </location>
</feature>
<protein>
    <recommendedName>
        <fullName evidence="7">Type II secretion system protein GspF domain-containing protein</fullName>
    </recommendedName>
</protein>
<sequence length="294" mass="32695">MYSDITFYWLGGSMLVLGLSVVCIYLALTLNQARAPSTGSVQKEKILQTSQKWWGRSKQQHQSQLSDMVVTMRQAGYISSRQQIMCLFKIAFVWMSLAMVVFGQLVITTPTFGDTFLYVTLLFAAGFWLTLRWLKAQARKRAKKIDEEMLVSVHLMAILWQVGLSLESLLRAYYNEAKDLTPEVNKEIALILARIDAGQSRETVFNDVATISLSVGFQDLLTMMSQAGDTGGGLRSSFQSLAKILQERKRTDLQEKVTKMSGKISVTMMAFMFPALFIVLGGPAALALIAAFGG</sequence>
<dbReference type="Pfam" id="PF00482">
    <property type="entry name" value="T2SSF"/>
    <property type="match status" value="1"/>
</dbReference>
<dbReference type="PANTHER" id="PTHR35007">
    <property type="entry name" value="INTEGRAL MEMBRANE PROTEIN-RELATED"/>
    <property type="match status" value="1"/>
</dbReference>
<evidence type="ECO:0000256" key="4">
    <source>
        <dbReference type="ARBA" id="ARBA00022989"/>
    </source>
</evidence>
<dbReference type="AlphaFoldDB" id="U3BPE1"/>
<dbReference type="EMBL" id="BATJ01000013">
    <property type="protein sequence ID" value="GAD68408.1"/>
    <property type="molecule type" value="Genomic_DNA"/>
</dbReference>
<name>U3BPE1_VIBPR</name>
<feature type="transmembrane region" description="Helical" evidence="6">
    <location>
        <begin position="269"/>
        <end position="292"/>
    </location>
</feature>
<dbReference type="Gene3D" id="1.20.81.30">
    <property type="entry name" value="Type II secretion system (T2SS), domain F"/>
    <property type="match status" value="1"/>
</dbReference>
<evidence type="ECO:0000313" key="9">
    <source>
        <dbReference type="Proteomes" id="UP000016570"/>
    </source>
</evidence>
<evidence type="ECO:0000256" key="5">
    <source>
        <dbReference type="ARBA" id="ARBA00023136"/>
    </source>
</evidence>
<dbReference type="Proteomes" id="UP000016570">
    <property type="component" value="Unassembled WGS sequence"/>
</dbReference>
<dbReference type="PANTHER" id="PTHR35007:SF2">
    <property type="entry name" value="PILUS ASSEMBLE PROTEIN"/>
    <property type="match status" value="1"/>
</dbReference>
<dbReference type="InterPro" id="IPR018076">
    <property type="entry name" value="T2SS_GspF_dom"/>
</dbReference>